<feature type="domain" description="AMP-binding enzyme C-terminal" evidence="2">
    <location>
        <begin position="429"/>
        <end position="503"/>
    </location>
</feature>
<dbReference type="InterPro" id="IPR020845">
    <property type="entry name" value="AMP-binding_CS"/>
</dbReference>
<dbReference type="Proteomes" id="UP000000263">
    <property type="component" value="Chromosome"/>
</dbReference>
<dbReference type="EMBL" id="CP000804">
    <property type="protein sequence ID" value="ABU56620.1"/>
    <property type="molecule type" value="Genomic_DNA"/>
</dbReference>
<dbReference type="AlphaFoldDB" id="A7NGM7"/>
<feature type="domain" description="AMP-dependent synthetase/ligase" evidence="1">
    <location>
        <begin position="10"/>
        <end position="373"/>
    </location>
</feature>
<dbReference type="PROSITE" id="PS00455">
    <property type="entry name" value="AMP_BINDING"/>
    <property type="match status" value="1"/>
</dbReference>
<dbReference type="OrthoDB" id="9781737at2"/>
<dbReference type="GO" id="GO:0016877">
    <property type="term" value="F:ligase activity, forming carbon-sulfur bonds"/>
    <property type="evidence" value="ECO:0007669"/>
    <property type="project" value="UniProtKB-ARBA"/>
</dbReference>
<evidence type="ECO:0000259" key="2">
    <source>
        <dbReference type="Pfam" id="PF13193"/>
    </source>
</evidence>
<dbReference type="InterPro" id="IPR042099">
    <property type="entry name" value="ANL_N_sf"/>
</dbReference>
<proteinExistence type="predicted"/>
<evidence type="ECO:0000313" key="3">
    <source>
        <dbReference type="EMBL" id="ABU56620.1"/>
    </source>
</evidence>
<accession>A7NGM7</accession>
<protein>
    <submittedName>
        <fullName evidence="3">AMP-dependent synthetase and ligase</fullName>
    </submittedName>
</protein>
<keyword evidence="4" id="KW-1185">Reference proteome</keyword>
<dbReference type="Gene3D" id="3.30.300.30">
    <property type="match status" value="1"/>
</dbReference>
<dbReference type="RefSeq" id="WP_011998023.1">
    <property type="nucleotide sequence ID" value="NC_009767.1"/>
</dbReference>
<dbReference type="eggNOG" id="COG0318">
    <property type="taxonomic scope" value="Bacteria"/>
</dbReference>
<dbReference type="SUPFAM" id="SSF56801">
    <property type="entry name" value="Acetyl-CoA synthetase-like"/>
    <property type="match status" value="1"/>
</dbReference>
<reference evidence="3 4" key="1">
    <citation type="submission" date="2007-08" db="EMBL/GenBank/DDBJ databases">
        <title>Complete sequence of Roseiflexus castenholzii DSM 13941.</title>
        <authorList>
            <consortium name="US DOE Joint Genome Institute"/>
            <person name="Copeland A."/>
            <person name="Lucas S."/>
            <person name="Lapidus A."/>
            <person name="Barry K."/>
            <person name="Glavina del Rio T."/>
            <person name="Dalin E."/>
            <person name="Tice H."/>
            <person name="Pitluck S."/>
            <person name="Thompson L.S."/>
            <person name="Brettin T."/>
            <person name="Bruce D."/>
            <person name="Detter J.C."/>
            <person name="Han C."/>
            <person name="Tapia R."/>
            <person name="Schmutz J."/>
            <person name="Larimer F."/>
            <person name="Land M."/>
            <person name="Hauser L."/>
            <person name="Kyrpides N."/>
            <person name="Mikhailova N."/>
            <person name="Bryant D.A."/>
            <person name="Hanada S."/>
            <person name="Tsukatani Y."/>
            <person name="Richardson P."/>
        </authorList>
    </citation>
    <scope>NUCLEOTIDE SEQUENCE [LARGE SCALE GENOMIC DNA]</scope>
    <source>
        <strain evidence="4">DSM 13941 / HLO8</strain>
    </source>
</reference>
<dbReference type="Gene3D" id="3.40.50.12780">
    <property type="entry name" value="N-terminal domain of ligase-like"/>
    <property type="match status" value="1"/>
</dbReference>
<name>A7NGM7_ROSCS</name>
<dbReference type="KEGG" id="rca:Rcas_0490"/>
<keyword evidence="3" id="KW-0436">Ligase</keyword>
<dbReference type="InterPro" id="IPR045851">
    <property type="entry name" value="AMP-bd_C_sf"/>
</dbReference>
<dbReference type="Pfam" id="PF00501">
    <property type="entry name" value="AMP-binding"/>
    <property type="match status" value="1"/>
</dbReference>
<dbReference type="InterPro" id="IPR000873">
    <property type="entry name" value="AMP-dep_synth/lig_dom"/>
</dbReference>
<organism evidence="3 4">
    <name type="scientific">Roseiflexus castenholzii (strain DSM 13941 / HLO8)</name>
    <dbReference type="NCBI Taxonomy" id="383372"/>
    <lineage>
        <taxon>Bacteria</taxon>
        <taxon>Bacillati</taxon>
        <taxon>Chloroflexota</taxon>
        <taxon>Chloroflexia</taxon>
        <taxon>Chloroflexales</taxon>
        <taxon>Roseiflexineae</taxon>
        <taxon>Roseiflexaceae</taxon>
        <taxon>Roseiflexus</taxon>
    </lineage>
</organism>
<dbReference type="InterPro" id="IPR050237">
    <property type="entry name" value="ATP-dep_AMP-bd_enzyme"/>
</dbReference>
<dbReference type="Pfam" id="PF13193">
    <property type="entry name" value="AMP-binding_C"/>
    <property type="match status" value="1"/>
</dbReference>
<sequence length="512" mass="57061">MLVHDFLINSAARLPDKVALVCDGRRLTYRDLDQMTNRLAHALVEHGIRRGDRVAIIAPNSVEAVVGIFAVLKAGGVFVVINHTTKQDKLTAILNNCRASAIIVDAQIRDVHLSALLRDVPSLRVGVLSNQRTETRLTHSRFIDFDEVQGQYDATPLPRVTIDLDLACLIYTSGSTGEAKGVMSDHSNVVFASGSIIEYLHNVEDDVVINMLPLSFDYGLYQLLMTFRFGGRLILERSFAYPAAILKRVEEERVTGFPGVPTIYAMLLPIDLSQYDLSSIRYLTNTAAALPPSHALELRRKFPWARLYSMYGLTETKRTLYLPPEELERRPGSVGIAIPGTEVWLEDEQGNRLGPGEVGELVVRGRHVMRGYWEAPEATAQRYRPGPLPGERVCYTGDLFRMDEEGYLYFVGRKDDIIKSRGEKVAPKEVENVIYELPGVTAVAVVGVPDPILGQAIKAFVVSTNPDLTEKQILAHCRARLEDFMTPRYVEFRDELPVNASGKIARRELAGS</sequence>
<evidence type="ECO:0000313" key="4">
    <source>
        <dbReference type="Proteomes" id="UP000000263"/>
    </source>
</evidence>
<gene>
    <name evidence="3" type="ordered locus">Rcas_0490</name>
</gene>
<dbReference type="PANTHER" id="PTHR43767">
    <property type="entry name" value="LONG-CHAIN-FATTY-ACID--COA LIGASE"/>
    <property type="match status" value="1"/>
</dbReference>
<dbReference type="InterPro" id="IPR025110">
    <property type="entry name" value="AMP-bd_C"/>
</dbReference>
<evidence type="ECO:0000259" key="1">
    <source>
        <dbReference type="Pfam" id="PF00501"/>
    </source>
</evidence>
<dbReference type="HOGENOM" id="CLU_000022_59_0_0"/>
<dbReference type="STRING" id="383372.Rcas_0490"/>
<dbReference type="PANTHER" id="PTHR43767:SF10">
    <property type="entry name" value="SURFACTIN SYNTHASE SUBUNIT 1"/>
    <property type="match status" value="1"/>
</dbReference>